<dbReference type="PANTHER" id="PTHR46088">
    <property type="entry name" value="TUBULIN--TYROSINE LIGASE-LIKE PROTEIN 12"/>
    <property type="match status" value="1"/>
</dbReference>
<protein>
    <submittedName>
        <fullName evidence="3">Tubulin--tyrosine ligase-like protein 12</fullName>
    </submittedName>
</protein>
<dbReference type="Pfam" id="PF25556">
    <property type="entry name" value="SET_TTL"/>
    <property type="match status" value="1"/>
</dbReference>
<evidence type="ECO:0000256" key="1">
    <source>
        <dbReference type="SAM" id="MobiDB-lite"/>
    </source>
</evidence>
<gene>
    <name evidence="3" type="primary">ttll-12</name>
    <name evidence="3" type="ORF">A0J61_11243</name>
</gene>
<dbReference type="PROSITE" id="PS51221">
    <property type="entry name" value="TTL"/>
    <property type="match status" value="1"/>
</dbReference>
<feature type="compositionally biased region" description="Polar residues" evidence="1">
    <location>
        <begin position="15"/>
        <end position="24"/>
    </location>
</feature>
<dbReference type="STRING" id="101091.A0A1C7MVC2"/>
<dbReference type="AlphaFoldDB" id="A0A1C7MVC2"/>
<comment type="caution">
    <text evidence="3">The sequence shown here is derived from an EMBL/GenBank/DDBJ whole genome shotgun (WGS) entry which is preliminary data.</text>
</comment>
<dbReference type="InterPro" id="IPR057954">
    <property type="entry name" value="SET_TTL12"/>
</dbReference>
<evidence type="ECO:0000259" key="2">
    <source>
        <dbReference type="Pfam" id="PF25556"/>
    </source>
</evidence>
<sequence>DPEAKAEADRLHDQVMNQVLSSGKPQEKEERERLERRDRREKEWFVRRAQAVYRAMWSFLQTYTYSILQQDGQPTSQTAWYVNDEVGSALAHSEDPNVVCVPFIFSRGASGMIPYSVFFPIKDMEAGELMTVDLRPKNLTRTSDQEAYLLAFENRLTTAIDKQPLIDLYRAHQASLEQRQPPSSTWTSDEAKKALLKHTKTKTSETMTVYTDAPFVQQFLKLDHVKFTDDLSRADIIWISQDFSEWDTLSAQQTINQLPNERCLTFKHQLAQLMQETLGSPGWFLPTYNVMSQLAELAGHYLSEETRLWITKPWNMARGLGLDITDNLAQLIRQHDHPIPKIAQPYLTRPCLYNGKKFDLRYIVLVRQTEPNLVALVYNMFWTRLANKKFSLDQLDDYECQFTVMNYTDFEMTQLDHQSFIRNIEKQHQVQWEPVQQAIYGAIKDVLMTAVHSSQPLGLLGADKGKADTFAMYGFDVMLTDDFKPIVVEVNFSPDCTRPCQYDPEFVNNLFSVVDSRFDRLEEGLKAFTVL</sequence>
<proteinExistence type="predicted"/>
<dbReference type="InterPro" id="IPR027749">
    <property type="entry name" value="TTLL12"/>
</dbReference>
<reference evidence="3 4" key="1">
    <citation type="submission" date="2016-03" db="EMBL/GenBank/DDBJ databases">
        <title>Choanephora cucurbitarum.</title>
        <authorList>
            <person name="Min B."/>
            <person name="Park H."/>
            <person name="Park J.-H."/>
            <person name="Shin H.-D."/>
            <person name="Choi I.-G."/>
        </authorList>
    </citation>
    <scope>NUCLEOTIDE SEQUENCE [LARGE SCALE GENOMIC DNA]</scope>
    <source>
        <strain evidence="3 4">KUS-F28377</strain>
    </source>
</reference>
<dbReference type="PANTHER" id="PTHR46088:SF1">
    <property type="entry name" value="TUBULIN--TYROSINE LIGASE-LIKE PROTEIN 12"/>
    <property type="match status" value="1"/>
</dbReference>
<dbReference type="OrthoDB" id="2127950at2759"/>
<feature type="compositionally biased region" description="Basic and acidic residues" evidence="1">
    <location>
        <begin position="25"/>
        <end position="37"/>
    </location>
</feature>
<dbReference type="Pfam" id="PF03133">
    <property type="entry name" value="TTL"/>
    <property type="match status" value="1"/>
</dbReference>
<dbReference type="SUPFAM" id="SSF56059">
    <property type="entry name" value="Glutathione synthetase ATP-binding domain-like"/>
    <property type="match status" value="1"/>
</dbReference>
<dbReference type="Gene3D" id="3.30.470.20">
    <property type="entry name" value="ATP-grasp fold, B domain"/>
    <property type="match status" value="1"/>
</dbReference>
<feature type="region of interest" description="Disordered" evidence="1">
    <location>
        <begin position="1"/>
        <end position="37"/>
    </location>
</feature>
<organism evidence="3 4">
    <name type="scientific">Choanephora cucurbitarum</name>
    <dbReference type="NCBI Taxonomy" id="101091"/>
    <lineage>
        <taxon>Eukaryota</taxon>
        <taxon>Fungi</taxon>
        <taxon>Fungi incertae sedis</taxon>
        <taxon>Mucoromycota</taxon>
        <taxon>Mucoromycotina</taxon>
        <taxon>Mucoromycetes</taxon>
        <taxon>Mucorales</taxon>
        <taxon>Mucorineae</taxon>
        <taxon>Choanephoraceae</taxon>
        <taxon>Choanephoroideae</taxon>
        <taxon>Choanephora</taxon>
    </lineage>
</organism>
<accession>A0A1C7MVC2</accession>
<dbReference type="InParanoid" id="A0A1C7MVC2"/>
<evidence type="ECO:0000313" key="4">
    <source>
        <dbReference type="Proteomes" id="UP000093000"/>
    </source>
</evidence>
<evidence type="ECO:0000313" key="3">
    <source>
        <dbReference type="EMBL" id="OBZ80708.1"/>
    </source>
</evidence>
<feature type="non-terminal residue" evidence="3">
    <location>
        <position position="1"/>
    </location>
</feature>
<feature type="compositionally biased region" description="Basic and acidic residues" evidence="1">
    <location>
        <begin position="1"/>
        <end position="13"/>
    </location>
</feature>
<dbReference type="EMBL" id="LUGH01001818">
    <property type="protein sequence ID" value="OBZ80708.1"/>
    <property type="molecule type" value="Genomic_DNA"/>
</dbReference>
<keyword evidence="4" id="KW-1185">Reference proteome</keyword>
<dbReference type="InterPro" id="IPR004344">
    <property type="entry name" value="TTL/TTLL_fam"/>
</dbReference>
<feature type="domain" description="Tubulin--tyrosine ligase-like protein 12 SET-like" evidence="2">
    <location>
        <begin position="50"/>
        <end position="134"/>
    </location>
</feature>
<keyword evidence="3" id="KW-0436">Ligase</keyword>
<dbReference type="GO" id="GO:0016874">
    <property type="term" value="F:ligase activity"/>
    <property type="evidence" value="ECO:0007669"/>
    <property type="project" value="UniProtKB-KW"/>
</dbReference>
<dbReference type="GO" id="GO:0005737">
    <property type="term" value="C:cytoplasm"/>
    <property type="evidence" value="ECO:0007669"/>
    <property type="project" value="TreeGrafter"/>
</dbReference>
<dbReference type="Proteomes" id="UP000093000">
    <property type="component" value="Unassembled WGS sequence"/>
</dbReference>
<name>A0A1C7MVC2_9FUNG</name>